<comment type="caution">
    <text evidence="2">The sequence shown here is derived from an EMBL/GenBank/DDBJ whole genome shotgun (WGS) entry which is preliminary data.</text>
</comment>
<keyword evidence="3" id="KW-1185">Reference proteome</keyword>
<dbReference type="EMBL" id="JAUJYN010000007">
    <property type="protein sequence ID" value="KAK1267338.1"/>
    <property type="molecule type" value="Genomic_DNA"/>
</dbReference>
<reference evidence="2" key="2">
    <citation type="submission" date="2023-06" db="EMBL/GenBank/DDBJ databases">
        <authorList>
            <person name="Ma L."/>
            <person name="Liu K.-W."/>
            <person name="Li Z."/>
            <person name="Hsiao Y.-Y."/>
            <person name="Qi Y."/>
            <person name="Fu T."/>
            <person name="Tang G."/>
            <person name="Zhang D."/>
            <person name="Sun W.-H."/>
            <person name="Liu D.-K."/>
            <person name="Li Y."/>
            <person name="Chen G.-Z."/>
            <person name="Liu X.-D."/>
            <person name="Liao X.-Y."/>
            <person name="Jiang Y.-T."/>
            <person name="Yu X."/>
            <person name="Hao Y."/>
            <person name="Huang J."/>
            <person name="Zhao X.-W."/>
            <person name="Ke S."/>
            <person name="Chen Y.-Y."/>
            <person name="Wu W.-L."/>
            <person name="Hsu J.-L."/>
            <person name="Lin Y.-F."/>
            <person name="Huang M.-D."/>
            <person name="Li C.-Y."/>
            <person name="Huang L."/>
            <person name="Wang Z.-W."/>
            <person name="Zhao X."/>
            <person name="Zhong W.-Y."/>
            <person name="Peng D.-H."/>
            <person name="Ahmad S."/>
            <person name="Lan S."/>
            <person name="Zhang J.-S."/>
            <person name="Tsai W.-C."/>
            <person name="Van De Peer Y."/>
            <person name="Liu Z.-J."/>
        </authorList>
    </citation>
    <scope>NUCLEOTIDE SEQUENCE</scope>
    <source>
        <strain evidence="2">SCP</strain>
        <tissue evidence="2">Leaves</tissue>
    </source>
</reference>
<accession>A0AAV9AT51</accession>
<dbReference type="AlphaFoldDB" id="A0AAV9AT51"/>
<feature type="transmembrane region" description="Helical" evidence="1">
    <location>
        <begin position="21"/>
        <end position="41"/>
    </location>
</feature>
<gene>
    <name evidence="2" type="ORF">QJS04_geneDACA000566</name>
</gene>
<reference evidence="2" key="1">
    <citation type="journal article" date="2023" name="Nat. Commun.">
        <title>Diploid and tetraploid genomes of Acorus and the evolution of monocots.</title>
        <authorList>
            <person name="Ma L."/>
            <person name="Liu K.W."/>
            <person name="Li Z."/>
            <person name="Hsiao Y.Y."/>
            <person name="Qi Y."/>
            <person name="Fu T."/>
            <person name="Tang G.D."/>
            <person name="Zhang D."/>
            <person name="Sun W.H."/>
            <person name="Liu D.K."/>
            <person name="Li Y."/>
            <person name="Chen G.Z."/>
            <person name="Liu X.D."/>
            <person name="Liao X.Y."/>
            <person name="Jiang Y.T."/>
            <person name="Yu X."/>
            <person name="Hao Y."/>
            <person name="Huang J."/>
            <person name="Zhao X.W."/>
            <person name="Ke S."/>
            <person name="Chen Y.Y."/>
            <person name="Wu W.L."/>
            <person name="Hsu J.L."/>
            <person name="Lin Y.F."/>
            <person name="Huang M.D."/>
            <person name="Li C.Y."/>
            <person name="Huang L."/>
            <person name="Wang Z.W."/>
            <person name="Zhao X."/>
            <person name="Zhong W.Y."/>
            <person name="Peng D.H."/>
            <person name="Ahmad S."/>
            <person name="Lan S."/>
            <person name="Zhang J.S."/>
            <person name="Tsai W.C."/>
            <person name="Van de Peer Y."/>
            <person name="Liu Z.J."/>
        </authorList>
    </citation>
    <scope>NUCLEOTIDE SEQUENCE</scope>
    <source>
        <strain evidence="2">SCP</strain>
    </source>
</reference>
<feature type="transmembrane region" description="Helical" evidence="1">
    <location>
        <begin position="47"/>
        <end position="65"/>
    </location>
</feature>
<evidence type="ECO:0000313" key="3">
    <source>
        <dbReference type="Proteomes" id="UP001179952"/>
    </source>
</evidence>
<dbReference type="Proteomes" id="UP001179952">
    <property type="component" value="Unassembled WGS sequence"/>
</dbReference>
<name>A0AAV9AT51_ACOGR</name>
<sequence>MEKAMEEGGAEKAREGDKSMYYPICSAIWVIFCSGFVLYFAWDDKYVGYRVAVFLSLLFALICFVELNKVGNNNDPKTQLRYELGLWALSSICISLACAWWVSAVNTSFVVSMIAWSLSVFVVVGSFVGNFILRREGTLLTEEYWSLSASVM</sequence>
<protein>
    <submittedName>
        <fullName evidence="2">Uncharacterized protein</fullName>
    </submittedName>
</protein>
<organism evidence="2 3">
    <name type="scientific">Acorus gramineus</name>
    <name type="common">Dwarf sweet flag</name>
    <dbReference type="NCBI Taxonomy" id="55184"/>
    <lineage>
        <taxon>Eukaryota</taxon>
        <taxon>Viridiplantae</taxon>
        <taxon>Streptophyta</taxon>
        <taxon>Embryophyta</taxon>
        <taxon>Tracheophyta</taxon>
        <taxon>Spermatophyta</taxon>
        <taxon>Magnoliopsida</taxon>
        <taxon>Liliopsida</taxon>
        <taxon>Acoraceae</taxon>
        <taxon>Acorus</taxon>
    </lineage>
</organism>
<dbReference type="Pfam" id="PF20100">
    <property type="entry name" value="DUF6490"/>
    <property type="match status" value="1"/>
</dbReference>
<dbReference type="InterPro" id="IPR045501">
    <property type="entry name" value="DUF6490"/>
</dbReference>
<feature type="transmembrane region" description="Helical" evidence="1">
    <location>
        <begin position="86"/>
        <end position="103"/>
    </location>
</feature>
<evidence type="ECO:0000256" key="1">
    <source>
        <dbReference type="SAM" id="Phobius"/>
    </source>
</evidence>
<keyword evidence="1" id="KW-0472">Membrane</keyword>
<keyword evidence="1" id="KW-1133">Transmembrane helix</keyword>
<evidence type="ECO:0000313" key="2">
    <source>
        <dbReference type="EMBL" id="KAK1267338.1"/>
    </source>
</evidence>
<feature type="transmembrane region" description="Helical" evidence="1">
    <location>
        <begin position="109"/>
        <end position="133"/>
    </location>
</feature>
<proteinExistence type="predicted"/>
<keyword evidence="1" id="KW-0812">Transmembrane</keyword>